<keyword evidence="4" id="KW-1185">Reference proteome</keyword>
<dbReference type="Proteomes" id="UP000293162">
    <property type="component" value="Unassembled WGS sequence"/>
</dbReference>
<dbReference type="EMBL" id="SEWF01000014">
    <property type="protein sequence ID" value="RYU95496.1"/>
    <property type="molecule type" value="Genomic_DNA"/>
</dbReference>
<feature type="compositionally biased region" description="Basic and acidic residues" evidence="1">
    <location>
        <begin position="154"/>
        <end position="166"/>
    </location>
</feature>
<proteinExistence type="predicted"/>
<organism evidence="3 4">
    <name type="scientific">Emticicia agri</name>
    <dbReference type="NCBI Taxonomy" id="2492393"/>
    <lineage>
        <taxon>Bacteria</taxon>
        <taxon>Pseudomonadati</taxon>
        <taxon>Bacteroidota</taxon>
        <taxon>Cytophagia</taxon>
        <taxon>Cytophagales</taxon>
        <taxon>Leadbetterellaceae</taxon>
        <taxon>Emticicia</taxon>
    </lineage>
</organism>
<protein>
    <recommendedName>
        <fullName evidence="5">Outer membrane protein beta-barrel domain-containing protein</fullName>
    </recommendedName>
</protein>
<comment type="caution">
    <text evidence="3">The sequence shown here is derived from an EMBL/GenBank/DDBJ whole genome shotgun (WGS) entry which is preliminary data.</text>
</comment>
<gene>
    <name evidence="3" type="ORF">EWM59_11405</name>
</gene>
<reference evidence="3 4" key="1">
    <citation type="submission" date="2019-02" db="EMBL/GenBank/DDBJ databases">
        <title>Bacterial novel species Emticicia sp. 17J42-9 isolated from soil.</title>
        <authorList>
            <person name="Jung H.-Y."/>
        </authorList>
    </citation>
    <scope>NUCLEOTIDE SEQUENCE [LARGE SCALE GENOMIC DNA]</scope>
    <source>
        <strain evidence="3 4">17J42-9</strain>
    </source>
</reference>
<dbReference type="AlphaFoldDB" id="A0A4Q5LZS1"/>
<evidence type="ECO:0000313" key="3">
    <source>
        <dbReference type="EMBL" id="RYU95496.1"/>
    </source>
</evidence>
<evidence type="ECO:0008006" key="5">
    <source>
        <dbReference type="Google" id="ProtNLM"/>
    </source>
</evidence>
<evidence type="ECO:0000313" key="4">
    <source>
        <dbReference type="Proteomes" id="UP000293162"/>
    </source>
</evidence>
<feature type="region of interest" description="Disordered" evidence="1">
    <location>
        <begin position="140"/>
        <end position="247"/>
    </location>
</feature>
<keyword evidence="2" id="KW-1133">Transmembrane helix</keyword>
<evidence type="ECO:0000256" key="1">
    <source>
        <dbReference type="SAM" id="MobiDB-lite"/>
    </source>
</evidence>
<feature type="compositionally biased region" description="Polar residues" evidence="1">
    <location>
        <begin position="140"/>
        <end position="153"/>
    </location>
</feature>
<feature type="compositionally biased region" description="Polar residues" evidence="1">
    <location>
        <begin position="181"/>
        <end position="195"/>
    </location>
</feature>
<accession>A0A4Q5LZS1</accession>
<feature type="transmembrane region" description="Helical" evidence="2">
    <location>
        <begin position="109"/>
        <end position="130"/>
    </location>
</feature>
<feature type="compositionally biased region" description="Polar residues" evidence="1">
    <location>
        <begin position="218"/>
        <end position="229"/>
    </location>
</feature>
<keyword evidence="2" id="KW-0812">Transmembrane</keyword>
<evidence type="ECO:0000256" key="2">
    <source>
        <dbReference type="SAM" id="Phobius"/>
    </source>
</evidence>
<keyword evidence="2" id="KW-0472">Membrane</keyword>
<sequence length="519" mass="58557">MFKDFEAEPKEESWDKIRASVQLSQLFQDFEAEPQEDSWEKIRASLDLTQRMAAYEPEPQEDSWEKIRAGVDLAQKFKDYEPEPQAISWLKIQEAIQPKKRRRGIIIPLFYRIGVAAGLVLLLGSLWWLLNSKDDSDMTAINSGNKKPASVNQLKDKKAGEKRDSQEAQSTAKVRKKQLPSEATSNENIVSNHTPINKDKNGVSNKDFSTPRKKATQEAKNSVNNTLETQIAHKKPNRRNNQDSGINPVMQEKEVTSKPTHENEVLANATGENNATEELKLEELSGKGFQQKAIRKPFSAIAYNAERPYQVEEPQQRVYRKINFTASLMPLQTYQAFTILPQTNAYIQQVGRLDAIDNQRLGIQVRAGAMKPLSDRFAMGVSAAYTGVQQWANYEINVGDYEVQTADNGAYTLVGIGEQVAQKQFMQSIGLKLDNAYLVSRKKTSIYAIGGAEAVHVLNNKDFGYYVNASVGVSYPIKGGKSLWIEPTFRYSLSQSFDANNYLKIRPYNIGLNLRINFI</sequence>
<name>A0A4Q5LZS1_9BACT</name>